<keyword evidence="1" id="KW-0812">Transmembrane</keyword>
<dbReference type="EMBL" id="MDLC01000030">
    <property type="protein sequence ID" value="ODS23386.1"/>
    <property type="molecule type" value="Genomic_DNA"/>
</dbReference>
<feature type="transmembrane region" description="Helical" evidence="1">
    <location>
        <begin position="6"/>
        <end position="23"/>
    </location>
</feature>
<dbReference type="AlphaFoldDB" id="A0A1D2QP74"/>
<dbReference type="STRING" id="62101.AB835_09195"/>
<evidence type="ECO:0000313" key="3">
    <source>
        <dbReference type="Proteomes" id="UP000242502"/>
    </source>
</evidence>
<accession>A0A1D2QP74</accession>
<comment type="caution">
    <text evidence="2">The sequence shown here is derived from an EMBL/GenBank/DDBJ whole genome shotgun (WGS) entry which is preliminary data.</text>
</comment>
<keyword evidence="1" id="KW-1133">Transmembrane helix</keyword>
<dbReference type="Proteomes" id="UP000242502">
    <property type="component" value="Unassembled WGS sequence"/>
</dbReference>
<proteinExistence type="predicted"/>
<sequence>MLTRSQSFIAICLGFVVYFVDFLDHKNFLIRMDYMIDFKGALYPREVILHAIFFYVGYGVLYRDLEKIFE</sequence>
<evidence type="ECO:0000256" key="1">
    <source>
        <dbReference type="SAM" id="Phobius"/>
    </source>
</evidence>
<gene>
    <name evidence="2" type="ORF">AB835_09195</name>
</gene>
<protein>
    <submittedName>
        <fullName evidence="2">Uncharacterized protein</fullName>
    </submittedName>
</protein>
<reference evidence="2 3" key="1">
    <citation type="journal article" date="2016" name="Appl. Environ. Microbiol.">
        <title>Lack of Overt Genome Reduction in the Bryostatin-Producing Bryozoan Symbiont "Candidatus Endobugula sertula".</title>
        <authorList>
            <person name="Miller I.J."/>
            <person name="Vanee N."/>
            <person name="Fong S.S."/>
            <person name="Lim-Fong G.E."/>
            <person name="Kwan J.C."/>
        </authorList>
    </citation>
    <scope>NUCLEOTIDE SEQUENCE [LARGE SCALE GENOMIC DNA]</scope>
    <source>
        <strain evidence="2">AB1-4</strain>
    </source>
</reference>
<organism evidence="2 3">
    <name type="scientific">Candidatus Endobugula sertula</name>
    <name type="common">Bugula neritina bacterial symbiont</name>
    <dbReference type="NCBI Taxonomy" id="62101"/>
    <lineage>
        <taxon>Bacteria</taxon>
        <taxon>Pseudomonadati</taxon>
        <taxon>Pseudomonadota</taxon>
        <taxon>Gammaproteobacteria</taxon>
        <taxon>Cellvibrionales</taxon>
        <taxon>Cellvibrionaceae</taxon>
        <taxon>Candidatus Endobugula</taxon>
    </lineage>
</organism>
<keyword evidence="1" id="KW-0472">Membrane</keyword>
<evidence type="ECO:0000313" key="2">
    <source>
        <dbReference type="EMBL" id="ODS23386.1"/>
    </source>
</evidence>
<feature type="transmembrane region" description="Helical" evidence="1">
    <location>
        <begin position="43"/>
        <end position="61"/>
    </location>
</feature>
<name>A0A1D2QP74_9GAMM</name>